<dbReference type="EMBL" id="JBHRTL010000006">
    <property type="protein sequence ID" value="MFC3155605.1"/>
    <property type="molecule type" value="Genomic_DNA"/>
</dbReference>
<organism evidence="1 2">
    <name type="scientific">Gilvimarinus japonicus</name>
    <dbReference type="NCBI Taxonomy" id="1796469"/>
    <lineage>
        <taxon>Bacteria</taxon>
        <taxon>Pseudomonadati</taxon>
        <taxon>Pseudomonadota</taxon>
        <taxon>Gammaproteobacteria</taxon>
        <taxon>Cellvibrionales</taxon>
        <taxon>Cellvibrionaceae</taxon>
        <taxon>Gilvimarinus</taxon>
    </lineage>
</organism>
<evidence type="ECO:0000313" key="1">
    <source>
        <dbReference type="EMBL" id="MFC3155605.1"/>
    </source>
</evidence>
<evidence type="ECO:0008006" key="3">
    <source>
        <dbReference type="Google" id="ProtNLM"/>
    </source>
</evidence>
<name>A0ABV7HSS2_9GAMM</name>
<reference evidence="2" key="1">
    <citation type="journal article" date="2019" name="Int. J. Syst. Evol. Microbiol.">
        <title>The Global Catalogue of Microorganisms (GCM) 10K type strain sequencing project: providing services to taxonomists for standard genome sequencing and annotation.</title>
        <authorList>
            <consortium name="The Broad Institute Genomics Platform"/>
            <consortium name="The Broad Institute Genome Sequencing Center for Infectious Disease"/>
            <person name="Wu L."/>
            <person name="Ma J."/>
        </authorList>
    </citation>
    <scope>NUCLEOTIDE SEQUENCE [LARGE SCALE GENOMIC DNA]</scope>
    <source>
        <strain evidence="2">KCTC 52141</strain>
    </source>
</reference>
<gene>
    <name evidence="1" type="ORF">ACFOEB_10375</name>
</gene>
<evidence type="ECO:0000313" key="2">
    <source>
        <dbReference type="Proteomes" id="UP001595548"/>
    </source>
</evidence>
<proteinExistence type="predicted"/>
<protein>
    <recommendedName>
        <fullName evidence="3">Glycosyltransferase 2-like domain-containing protein</fullName>
    </recommendedName>
</protein>
<sequence length="634" mass="70826">MAVQNAQTGAETQYIALPFASWPLHDAERMVLRQNDLKAQPLHETLSNVLILCNRWRSLDEHVAVAIEKMPDLQNYAQQLRQGLEHMVEQGLLVDAAKLSQHFTEPAQPTPEPVGIKTLYVRTYRCPQALERLLQSLQSGRTGASVHTLVVVDDAREESDLELTRTLLASWRQRLSPDLIHITRADRERLADALAAASGADAQDLRWWLNGDPDDPEMTAGATFNTALLLSAGTATAIMDDDAQLTPYGDPQEASKMGSVSIGGAHKEEAHWRMYPSTEAMESAWSPLDIDPLADHSRWLGQPLSTLVAQATQPETFWQPITSIGLHTLKPHAKVKLSINGILGDPGTGQASWLYTQPPEQLTPWLQSEDAYQTLVSQRLLTRKPQGFQLLSHHSLLTPLTGVDNRQLMPPTIPNGRGEDTIFAELACGVYPDCLFAQLPWMLKHVPERSRQFDRDKLLSPVATDANLLLTHYLRKLRHAIPNADPDTRLQWLGKSLQAVAQAPEATLAADYRFHLSADRSSMAQQLTQNLQALQPPAYLAEDMQLLLTRCRQGLDTDQEQLASILIQARRRAGRYSQALASWQTAWEYCQQIGEPQALAMAKDKHPPHYSRTEDKAPSALTQRLQKWGILKRS</sequence>
<keyword evidence="2" id="KW-1185">Reference proteome</keyword>
<comment type="caution">
    <text evidence="1">The sequence shown here is derived from an EMBL/GenBank/DDBJ whole genome shotgun (WGS) entry which is preliminary data.</text>
</comment>
<dbReference type="Proteomes" id="UP001595548">
    <property type="component" value="Unassembled WGS sequence"/>
</dbReference>
<accession>A0ABV7HSS2</accession>
<dbReference type="RefSeq" id="WP_382416389.1">
    <property type="nucleotide sequence ID" value="NZ_AP031500.1"/>
</dbReference>